<reference evidence="8" key="2">
    <citation type="submission" date="2020-11" db="EMBL/GenBank/DDBJ databases">
        <authorList>
            <person name="Cecchin M."/>
            <person name="Marcolungo L."/>
            <person name="Rossato M."/>
            <person name="Girolomoni L."/>
            <person name="Cosentino E."/>
            <person name="Cuine S."/>
            <person name="Li-Beisson Y."/>
            <person name="Delledonne M."/>
            <person name="Ballottari M."/>
        </authorList>
    </citation>
    <scope>NUCLEOTIDE SEQUENCE</scope>
    <source>
        <strain evidence="8">211/11P</strain>
        <tissue evidence="8">Whole cell</tissue>
    </source>
</reference>
<feature type="compositionally biased region" description="Basic and acidic residues" evidence="5">
    <location>
        <begin position="952"/>
        <end position="963"/>
    </location>
</feature>
<feature type="compositionally biased region" description="Acidic residues" evidence="5">
    <location>
        <begin position="143"/>
        <end position="155"/>
    </location>
</feature>
<feature type="transmembrane region" description="Helical" evidence="6">
    <location>
        <begin position="1225"/>
        <end position="1243"/>
    </location>
</feature>
<feature type="region of interest" description="Disordered" evidence="5">
    <location>
        <begin position="1018"/>
        <end position="1109"/>
    </location>
</feature>
<accession>A0A9D4TP66</accession>
<evidence type="ECO:0000256" key="4">
    <source>
        <dbReference type="SAM" id="Coils"/>
    </source>
</evidence>
<dbReference type="SUPFAM" id="SSF103612">
    <property type="entry name" value="SBT domain"/>
    <property type="match status" value="1"/>
</dbReference>
<dbReference type="Gene3D" id="1.25.40.20">
    <property type="entry name" value="Ankyrin repeat-containing domain"/>
    <property type="match status" value="1"/>
</dbReference>
<evidence type="ECO:0000259" key="7">
    <source>
        <dbReference type="PROSITE" id="PS51141"/>
    </source>
</evidence>
<evidence type="ECO:0000256" key="2">
    <source>
        <dbReference type="ARBA" id="ARBA00022771"/>
    </source>
</evidence>
<dbReference type="InterPro" id="IPR036893">
    <property type="entry name" value="SBP_sf"/>
</dbReference>
<name>A0A9D4TP66_CHLVU</name>
<keyword evidence="3" id="KW-0862">Zinc</keyword>
<feature type="domain" description="SBP-type" evidence="7">
    <location>
        <begin position="23"/>
        <end position="98"/>
    </location>
</feature>
<dbReference type="GO" id="GO:0005634">
    <property type="term" value="C:nucleus"/>
    <property type="evidence" value="ECO:0007669"/>
    <property type="project" value="InterPro"/>
</dbReference>
<reference evidence="8" key="1">
    <citation type="journal article" date="2019" name="Plant J.">
        <title>Chlorella vulgaris genome assembly and annotation reveals the molecular basis for metabolic acclimation to high light conditions.</title>
        <authorList>
            <person name="Cecchin M."/>
            <person name="Marcolungo L."/>
            <person name="Rossato M."/>
            <person name="Girolomoni L."/>
            <person name="Cosentino E."/>
            <person name="Cuine S."/>
            <person name="Li-Beisson Y."/>
            <person name="Delledonne M."/>
            <person name="Ballottari M."/>
        </authorList>
    </citation>
    <scope>NUCLEOTIDE SEQUENCE</scope>
    <source>
        <strain evidence="8">211/11P</strain>
    </source>
</reference>
<dbReference type="Pfam" id="PF03110">
    <property type="entry name" value="SBP"/>
    <property type="match status" value="1"/>
</dbReference>
<feature type="compositionally biased region" description="Low complexity" evidence="5">
    <location>
        <begin position="392"/>
        <end position="403"/>
    </location>
</feature>
<keyword evidence="9" id="KW-1185">Reference proteome</keyword>
<dbReference type="GO" id="GO:0003677">
    <property type="term" value="F:DNA binding"/>
    <property type="evidence" value="ECO:0007669"/>
    <property type="project" value="InterPro"/>
</dbReference>
<sequence length="1456" mass="152103">MADSSGAARPATAAGSALRSSRHLACQVCSVDLADLKDYYKRYSICPEHSVMPCIVREGESRRWCQQCGKFQPLVEFEAQKRTCRRKLERHNERRRNLNSLKLSAKQAGTAVMPGLPGHSSLAPATAAGMTQRQLKRAASPEVEPEVAPDVEPEVEPPTAANAGSEGGVEEPCFSALSAAVMQGSTGGLKLEAMDLDSLPVLPDLAAAACGAGPPPSLLLQQLLPSTPEWASLLVPSPLPASLAVSTGRHQGANQPQPAGFPSIASIPDFAAASEGLGEQPRASLPVQCGQELLHQQQVLQERAAAEQDFDALMADFFPPVSPAALEACPPWLAESLLPADAAVGSLPAEHDARVRELRLQQVVAALPAPQPRTQASLQQALDMIQRQQQQGVQQQQQQQQQQEAAAGYPYSEQHPPVLSMKLFSVAPDRLPQDLSRELSQLMSLPDVEGYLRAGCIHMTLEALLPDPPAVAELRQRGVAEVVEQLLQGGSALGRLLQSGPAVVQLDGEVALVCGGSLARVLPLASCQGVIPSITSVSPIAIHTGQQLESGTSAGIRNSSSSCRVSRARVMVRGRSLLGPHQRLLVRSGGRFPLVEVLATSGPSAAAASTADTAHQEPAAAVARTKDATFGGGLQGPQEEWLEMRLPQVEQGLLSVEVQRGALLSSSRPLLALDDSGTVEELCQLEADQSGVASVEGFLRGIGLVLRYRQVKAAAERARQRPEGDGGGGGTAVGTADGDGRGSTAEGTVPADTKSALAGAAAAAARHGVVVAAGRGWPALAAMLVPSVATDKSSAEHAVRDMDAQCPPGSSLLHIATAGASAPVLQVLARWGRQQGYRWDVAAPARPSALTPLHLAAAARCSTLVKALHDMDPARAQHAWRSALTSDGLSPADFAALAKQRQQGLAPSTATAASAVTVSTLKSASGHASSIPNDKPIRAAVSSAPMTSGSKGDGEVSDGRLPVKPESPPLPTQLDVPGTAAAARNVRIEADSPNAVADGVASAVGSVGSVSPSLCMQHQSSASSLGGASTSSTPHTPPRSLARDSLASGMEPQQRYGVCASTPPPGGLSNVKLGPSTPDSLPLRRASTSPRSARVVESEAEPPATAPKDMHVTHSLSAAAVSLSASGADPVPATRVVTCVLLAFGDNPALEEEYQRQHCVNRAPYDVIRAALRLAAWLAMAVRASAHSVSLAAAAAMAGMGVAHSLAPVLLLAMHPPAFYKWRRCWVPAWNLSHMLMVCLWYYQIYLLPHPDPPGGLPNNNLNSSTAAAAAASAGTASSEPLGPLRVLSALLWLAWHSQALVMCLNAAPPLTSTLRHFIHGQLFILMLLFKHNPEHCARHGQLQAAAAAVHSRLVLPLWGHLLGHSRISGAQRGTPVGQQDAALAAERCKMYLPSMQLVLGLLLPSVLLYWLETAHRKRFLAARGMRPKPVLLRGDIGWALLAVALQLAACRTAAS</sequence>
<feature type="transmembrane region" description="Helical" evidence="6">
    <location>
        <begin position="1191"/>
        <end position="1213"/>
    </location>
</feature>
<dbReference type="Proteomes" id="UP001055712">
    <property type="component" value="Unassembled WGS sequence"/>
</dbReference>
<gene>
    <name evidence="8" type="ORF">D9Q98_009242</name>
</gene>
<protein>
    <recommendedName>
        <fullName evidence="7">SBP-type domain-containing protein</fullName>
    </recommendedName>
</protein>
<feature type="region of interest" description="Disordered" evidence="5">
    <location>
        <begin position="392"/>
        <end position="412"/>
    </location>
</feature>
<dbReference type="InterPro" id="IPR004333">
    <property type="entry name" value="SBP_dom"/>
</dbReference>
<keyword evidence="4" id="KW-0175">Coiled coil</keyword>
<keyword evidence="6" id="KW-1133">Transmembrane helix</keyword>
<feature type="region of interest" description="Disordered" evidence="5">
    <location>
        <begin position="137"/>
        <end position="169"/>
    </location>
</feature>
<dbReference type="EMBL" id="SIDB01000007">
    <property type="protein sequence ID" value="KAI3430831.1"/>
    <property type="molecule type" value="Genomic_DNA"/>
</dbReference>
<dbReference type="GO" id="GO:0008270">
    <property type="term" value="F:zinc ion binding"/>
    <property type="evidence" value="ECO:0007669"/>
    <property type="project" value="UniProtKB-KW"/>
</dbReference>
<evidence type="ECO:0000256" key="1">
    <source>
        <dbReference type="ARBA" id="ARBA00022723"/>
    </source>
</evidence>
<dbReference type="OrthoDB" id="515948at2759"/>
<dbReference type="PROSITE" id="PS51141">
    <property type="entry name" value="ZF_SBP"/>
    <property type="match status" value="1"/>
</dbReference>
<organism evidence="8 9">
    <name type="scientific">Chlorella vulgaris</name>
    <name type="common">Green alga</name>
    <dbReference type="NCBI Taxonomy" id="3077"/>
    <lineage>
        <taxon>Eukaryota</taxon>
        <taxon>Viridiplantae</taxon>
        <taxon>Chlorophyta</taxon>
        <taxon>core chlorophytes</taxon>
        <taxon>Trebouxiophyceae</taxon>
        <taxon>Chlorellales</taxon>
        <taxon>Chlorellaceae</taxon>
        <taxon>Chlorella clade</taxon>
        <taxon>Chlorella</taxon>
    </lineage>
</organism>
<feature type="coiled-coil region" evidence="4">
    <location>
        <begin position="74"/>
        <end position="108"/>
    </location>
</feature>
<evidence type="ECO:0000256" key="6">
    <source>
        <dbReference type="SAM" id="Phobius"/>
    </source>
</evidence>
<evidence type="ECO:0000256" key="3">
    <source>
        <dbReference type="ARBA" id="ARBA00022833"/>
    </source>
</evidence>
<dbReference type="PANTHER" id="PTHR31251">
    <property type="entry name" value="SQUAMOSA PROMOTER-BINDING-LIKE PROTEIN 4"/>
    <property type="match status" value="1"/>
</dbReference>
<keyword evidence="1" id="KW-0479">Metal-binding</keyword>
<keyword evidence="6" id="KW-0472">Membrane</keyword>
<dbReference type="InterPro" id="IPR044817">
    <property type="entry name" value="SBP-like"/>
</dbReference>
<evidence type="ECO:0000256" key="5">
    <source>
        <dbReference type="SAM" id="MobiDB-lite"/>
    </source>
</evidence>
<evidence type="ECO:0000313" key="9">
    <source>
        <dbReference type="Proteomes" id="UP001055712"/>
    </source>
</evidence>
<feature type="region of interest" description="Disordered" evidence="5">
    <location>
        <begin position="924"/>
        <end position="976"/>
    </location>
</feature>
<evidence type="ECO:0000313" key="8">
    <source>
        <dbReference type="EMBL" id="KAI3430831.1"/>
    </source>
</evidence>
<comment type="caution">
    <text evidence="8">The sequence shown here is derived from an EMBL/GenBank/DDBJ whole genome shotgun (WGS) entry which is preliminary data.</text>
</comment>
<dbReference type="Gene3D" id="4.10.1100.10">
    <property type="entry name" value="Transcription factor, SBP-box domain"/>
    <property type="match status" value="1"/>
</dbReference>
<feature type="region of interest" description="Disordered" evidence="5">
    <location>
        <begin position="717"/>
        <end position="749"/>
    </location>
</feature>
<proteinExistence type="predicted"/>
<dbReference type="PANTHER" id="PTHR31251:SF169">
    <property type="entry name" value="SQUAMOSA PROMOTER-BINDING-LIKE PROTEIN 8"/>
    <property type="match status" value="1"/>
</dbReference>
<feature type="transmembrane region" description="Helical" evidence="6">
    <location>
        <begin position="1391"/>
        <end position="1411"/>
    </location>
</feature>
<feature type="compositionally biased region" description="Low complexity" evidence="5">
    <location>
        <begin position="1020"/>
        <end position="1034"/>
    </location>
</feature>
<keyword evidence="6" id="KW-0812">Transmembrane</keyword>
<dbReference type="InterPro" id="IPR036770">
    <property type="entry name" value="Ankyrin_rpt-contain_sf"/>
</dbReference>
<keyword evidence="2" id="KW-0863">Zinc-finger</keyword>